<evidence type="ECO:0000259" key="5">
    <source>
        <dbReference type="Pfam" id="PF00589"/>
    </source>
</evidence>
<keyword evidence="7" id="KW-1185">Reference proteome</keyword>
<keyword evidence="4" id="KW-0233">DNA recombination</keyword>
<evidence type="ECO:0000313" key="6">
    <source>
        <dbReference type="EMBL" id="SMP71727.1"/>
    </source>
</evidence>
<evidence type="ECO:0000256" key="3">
    <source>
        <dbReference type="ARBA" id="ARBA00023125"/>
    </source>
</evidence>
<evidence type="ECO:0000256" key="2">
    <source>
        <dbReference type="ARBA" id="ARBA00022908"/>
    </source>
</evidence>
<dbReference type="Proteomes" id="UP001158049">
    <property type="component" value="Unassembled WGS sequence"/>
</dbReference>
<dbReference type="SUPFAM" id="SSF56349">
    <property type="entry name" value="DNA breaking-rejoining enzymes"/>
    <property type="match status" value="1"/>
</dbReference>
<gene>
    <name evidence="6" type="ORF">SAMN06295970_11760</name>
</gene>
<protein>
    <recommendedName>
        <fullName evidence="5">Tyr recombinase domain-containing protein</fullName>
    </recommendedName>
</protein>
<organism evidence="6 7">
    <name type="scientific">Noviherbaspirillum suwonense</name>
    <dbReference type="NCBI Taxonomy" id="1224511"/>
    <lineage>
        <taxon>Bacteria</taxon>
        <taxon>Pseudomonadati</taxon>
        <taxon>Pseudomonadota</taxon>
        <taxon>Betaproteobacteria</taxon>
        <taxon>Burkholderiales</taxon>
        <taxon>Oxalobacteraceae</taxon>
        <taxon>Noviherbaspirillum</taxon>
    </lineage>
</organism>
<dbReference type="InterPro" id="IPR050808">
    <property type="entry name" value="Phage_Integrase"/>
</dbReference>
<proteinExistence type="inferred from homology"/>
<dbReference type="InterPro" id="IPR002104">
    <property type="entry name" value="Integrase_catalytic"/>
</dbReference>
<dbReference type="RefSeq" id="WP_283443960.1">
    <property type="nucleotide sequence ID" value="NZ_FXUL01000017.1"/>
</dbReference>
<dbReference type="InterPro" id="IPR013762">
    <property type="entry name" value="Integrase-like_cat_sf"/>
</dbReference>
<evidence type="ECO:0000256" key="1">
    <source>
        <dbReference type="ARBA" id="ARBA00008857"/>
    </source>
</evidence>
<evidence type="ECO:0000313" key="7">
    <source>
        <dbReference type="Proteomes" id="UP001158049"/>
    </source>
</evidence>
<keyword evidence="3" id="KW-0238">DNA-binding</keyword>
<sequence length="365" mass="41070">MIGRRESPDGLPFRLYERKGKFKVSYGYKLPSGKWAFRLSAAANNAAAVAEIRRDAILRAEVLNGNAVQAGTTADLIERYFVWQESMPADSEMRKATITLKENKVESAWLTRVFGAMPPEAIKPRHIYAYLTNRAAKGAPAKANKEIALLSAVLEYGRRMGELETNPCRGIKYNKTRPRQKYVEAADLELALKIARERGGSYLVMALCLYTAYLTVSRPTEMRALTRQNIKPEGIEVAVGKRKKGQAQRNKLIEWSPALRASIDEAIQLHRTSSVYIFGNVHGQVYTRSGWNTIWTRLMKYCEKHAEENGLDFTRFTLADMRPSAVTDRMEGGDANIIDATGHSDGRMVAKVYDRRKTKTAKATK</sequence>
<dbReference type="PANTHER" id="PTHR30629:SF2">
    <property type="entry name" value="PROPHAGE INTEGRASE INTS-RELATED"/>
    <property type="match status" value="1"/>
</dbReference>
<dbReference type="Gene3D" id="1.10.443.10">
    <property type="entry name" value="Intergrase catalytic core"/>
    <property type="match status" value="1"/>
</dbReference>
<keyword evidence="2" id="KW-0229">DNA integration</keyword>
<dbReference type="Pfam" id="PF00589">
    <property type="entry name" value="Phage_integrase"/>
    <property type="match status" value="1"/>
</dbReference>
<evidence type="ECO:0000256" key="4">
    <source>
        <dbReference type="ARBA" id="ARBA00023172"/>
    </source>
</evidence>
<dbReference type="PANTHER" id="PTHR30629">
    <property type="entry name" value="PROPHAGE INTEGRASE"/>
    <property type="match status" value="1"/>
</dbReference>
<reference evidence="6 7" key="1">
    <citation type="submission" date="2017-05" db="EMBL/GenBank/DDBJ databases">
        <authorList>
            <person name="Varghese N."/>
            <person name="Submissions S."/>
        </authorList>
    </citation>
    <scope>NUCLEOTIDE SEQUENCE [LARGE SCALE GENOMIC DNA]</scope>
    <source>
        <strain evidence="6 7">DSM 26001</strain>
    </source>
</reference>
<dbReference type="InterPro" id="IPR011010">
    <property type="entry name" value="DNA_brk_join_enz"/>
</dbReference>
<name>A0ABY1QHI6_9BURK</name>
<comment type="caution">
    <text evidence="6">The sequence shown here is derived from an EMBL/GenBank/DDBJ whole genome shotgun (WGS) entry which is preliminary data.</text>
</comment>
<dbReference type="Gene3D" id="1.10.150.130">
    <property type="match status" value="1"/>
</dbReference>
<dbReference type="InterPro" id="IPR010998">
    <property type="entry name" value="Integrase_recombinase_N"/>
</dbReference>
<feature type="domain" description="Tyr recombinase" evidence="5">
    <location>
        <begin position="187"/>
        <end position="356"/>
    </location>
</feature>
<dbReference type="EMBL" id="FXUL01000017">
    <property type="protein sequence ID" value="SMP71727.1"/>
    <property type="molecule type" value="Genomic_DNA"/>
</dbReference>
<comment type="similarity">
    <text evidence="1">Belongs to the 'phage' integrase family.</text>
</comment>
<accession>A0ABY1QHI6</accession>